<sequence length="517" mass="56200">MSLRDRRAVRFAPAPGAATAGADPPRVVVVGGGIAGLSAASALARRGVRVVVLERAESLGGRLRGWHTTLRDGSDATMTRGFHAFFRQYYNLRALLRRADPALAALTPLPDYPLVHRDGRRDSFAGLPTAPPWNAAAFVATSPSFGWRELSRVNIVAAMELLDVDVPGVYERLDRMDALTFLRRVRFPEAARHLAFEVFSRSFFAHPGRLSAAELATMFHIYFLGSSEGLLFDVPAEPFPRALWNPLAERLRADGVRLRTGARAGAVLPGSRRRFAVPVRGGLEGPDVEDADAVVLATDVAGLRELVAASPELGDPGWRRRVAGLRTAPPFLVSRLWLDRPVHADRPAFLGTSGFPTLDNVTVLDRYEGEARRWARGCGGSVVELHGYALREGADPAAEHRRLVGQLHEVYPETAGARIVDQRYELAADCPLFAPGGHAERPTVSTPDPHVTLAGDLVRVDLPVALMERAATTGLLAANSLLSRWRLAGHPVWSVPVRGRFTAARALARALRAPRPR</sequence>
<comment type="caution">
    <text evidence="2">The sequence shown here is derived from an EMBL/GenBank/DDBJ whole genome shotgun (WGS) entry which is preliminary data.</text>
</comment>
<evidence type="ECO:0000259" key="1">
    <source>
        <dbReference type="Pfam" id="PF01593"/>
    </source>
</evidence>
<dbReference type="PANTHER" id="PTHR42923:SF43">
    <property type="entry name" value="AMINE OXIDASE"/>
    <property type="match status" value="1"/>
</dbReference>
<proteinExistence type="predicted"/>
<organism evidence="2 3">
    <name type="scientific">Allonocardiopsis opalescens</name>
    <dbReference type="NCBI Taxonomy" id="1144618"/>
    <lineage>
        <taxon>Bacteria</taxon>
        <taxon>Bacillati</taxon>
        <taxon>Actinomycetota</taxon>
        <taxon>Actinomycetes</taxon>
        <taxon>Streptosporangiales</taxon>
        <taxon>Allonocardiopsis</taxon>
    </lineage>
</organism>
<accession>A0A2T0QED2</accession>
<dbReference type="OrthoDB" id="7856496at2"/>
<dbReference type="Proteomes" id="UP000237846">
    <property type="component" value="Unassembled WGS sequence"/>
</dbReference>
<evidence type="ECO:0000313" key="2">
    <source>
        <dbReference type="EMBL" id="PRY02240.1"/>
    </source>
</evidence>
<evidence type="ECO:0000313" key="3">
    <source>
        <dbReference type="Proteomes" id="UP000237846"/>
    </source>
</evidence>
<reference evidence="2 3" key="1">
    <citation type="submission" date="2018-03" db="EMBL/GenBank/DDBJ databases">
        <title>Genomic Encyclopedia of Archaeal and Bacterial Type Strains, Phase II (KMG-II): from individual species to whole genera.</title>
        <authorList>
            <person name="Goeker M."/>
        </authorList>
    </citation>
    <scope>NUCLEOTIDE SEQUENCE [LARGE SCALE GENOMIC DNA]</scope>
    <source>
        <strain evidence="2 3">DSM 45601</strain>
    </source>
</reference>
<keyword evidence="3" id="KW-1185">Reference proteome</keyword>
<dbReference type="EMBL" id="PVZC01000001">
    <property type="protein sequence ID" value="PRY02240.1"/>
    <property type="molecule type" value="Genomic_DNA"/>
</dbReference>
<dbReference type="PRINTS" id="PR00419">
    <property type="entry name" value="ADXRDTASE"/>
</dbReference>
<gene>
    <name evidence="2" type="ORF">CLV72_101841</name>
</gene>
<dbReference type="InterPro" id="IPR036188">
    <property type="entry name" value="FAD/NAD-bd_sf"/>
</dbReference>
<dbReference type="RefSeq" id="WP_106239442.1">
    <property type="nucleotide sequence ID" value="NZ_PVZC01000001.1"/>
</dbReference>
<dbReference type="SUPFAM" id="SSF51905">
    <property type="entry name" value="FAD/NAD(P)-binding domain"/>
    <property type="match status" value="1"/>
</dbReference>
<dbReference type="Gene3D" id="3.50.50.60">
    <property type="entry name" value="FAD/NAD(P)-binding domain"/>
    <property type="match status" value="1"/>
</dbReference>
<dbReference type="InterPro" id="IPR050464">
    <property type="entry name" value="Zeta_carotene_desat/Oxidored"/>
</dbReference>
<feature type="domain" description="Amine oxidase" evidence="1">
    <location>
        <begin position="34"/>
        <end position="481"/>
    </location>
</feature>
<dbReference type="Pfam" id="PF01593">
    <property type="entry name" value="Amino_oxidase"/>
    <property type="match status" value="1"/>
</dbReference>
<dbReference type="GO" id="GO:0016491">
    <property type="term" value="F:oxidoreductase activity"/>
    <property type="evidence" value="ECO:0007669"/>
    <property type="project" value="InterPro"/>
</dbReference>
<protein>
    <submittedName>
        <fullName evidence="2">Isorenieratene synthase</fullName>
    </submittedName>
</protein>
<dbReference type="PANTHER" id="PTHR42923">
    <property type="entry name" value="PROTOPORPHYRINOGEN OXIDASE"/>
    <property type="match status" value="1"/>
</dbReference>
<dbReference type="InterPro" id="IPR002937">
    <property type="entry name" value="Amino_oxidase"/>
</dbReference>
<dbReference type="AlphaFoldDB" id="A0A2T0QED2"/>
<name>A0A2T0QED2_9ACTN</name>